<dbReference type="EMBL" id="JACSDY010000003">
    <property type="protein sequence ID" value="KAF7432302.1"/>
    <property type="molecule type" value="Genomic_DNA"/>
</dbReference>
<name>A0A834UDR2_VESPE</name>
<gene>
    <name evidence="2" type="ORF">H0235_005226</name>
</gene>
<evidence type="ECO:0000313" key="2">
    <source>
        <dbReference type="EMBL" id="KAF7432302.1"/>
    </source>
</evidence>
<evidence type="ECO:0000256" key="1">
    <source>
        <dbReference type="SAM" id="MobiDB-lite"/>
    </source>
</evidence>
<accession>A0A834UDR2</accession>
<proteinExistence type="predicted"/>
<protein>
    <submittedName>
        <fullName evidence="2">Uncharacterized protein</fullName>
    </submittedName>
</protein>
<keyword evidence="3" id="KW-1185">Reference proteome</keyword>
<reference evidence="2" key="1">
    <citation type="journal article" date="2020" name="G3 (Bethesda)">
        <title>High-Quality Assemblies for Three Invasive Social Wasps from the &lt;i&gt;Vespula&lt;/i&gt; Genus.</title>
        <authorList>
            <person name="Harrop T.W.R."/>
            <person name="Guhlin J."/>
            <person name="McLaughlin G.M."/>
            <person name="Permina E."/>
            <person name="Stockwell P."/>
            <person name="Gilligan J."/>
            <person name="Le Lec M.F."/>
            <person name="Gruber M.A.M."/>
            <person name="Quinn O."/>
            <person name="Lovegrove M."/>
            <person name="Duncan E.J."/>
            <person name="Remnant E.J."/>
            <person name="Van Eeckhoven J."/>
            <person name="Graham B."/>
            <person name="Knapp R.A."/>
            <person name="Langford K.W."/>
            <person name="Kronenberg Z."/>
            <person name="Press M.O."/>
            <person name="Eacker S.M."/>
            <person name="Wilson-Rankin E.E."/>
            <person name="Purcell J."/>
            <person name="Lester P.J."/>
            <person name="Dearden P.K."/>
        </authorList>
    </citation>
    <scope>NUCLEOTIDE SEQUENCE</scope>
    <source>
        <strain evidence="2">Volc-1</strain>
    </source>
</reference>
<feature type="region of interest" description="Disordered" evidence="1">
    <location>
        <begin position="72"/>
        <end position="92"/>
    </location>
</feature>
<evidence type="ECO:0000313" key="3">
    <source>
        <dbReference type="Proteomes" id="UP000600918"/>
    </source>
</evidence>
<sequence>MFPNMSEKRKADAKFGNLPGLGEARGSCQDLCPFSVISDDSSDIFGASHGISDTRYSLDTRRTTREPVFRNDGGVAEEFESQPSALAAESGT</sequence>
<dbReference type="Proteomes" id="UP000600918">
    <property type="component" value="Unassembled WGS sequence"/>
</dbReference>
<comment type="caution">
    <text evidence="2">The sequence shown here is derived from an EMBL/GenBank/DDBJ whole genome shotgun (WGS) entry which is preliminary data.</text>
</comment>
<organism evidence="2 3">
    <name type="scientific">Vespula pensylvanica</name>
    <name type="common">Western yellow jacket</name>
    <name type="synonym">Wasp</name>
    <dbReference type="NCBI Taxonomy" id="30213"/>
    <lineage>
        <taxon>Eukaryota</taxon>
        <taxon>Metazoa</taxon>
        <taxon>Ecdysozoa</taxon>
        <taxon>Arthropoda</taxon>
        <taxon>Hexapoda</taxon>
        <taxon>Insecta</taxon>
        <taxon>Pterygota</taxon>
        <taxon>Neoptera</taxon>
        <taxon>Endopterygota</taxon>
        <taxon>Hymenoptera</taxon>
        <taxon>Apocrita</taxon>
        <taxon>Aculeata</taxon>
        <taxon>Vespoidea</taxon>
        <taxon>Vespidae</taxon>
        <taxon>Vespinae</taxon>
        <taxon>Vespula</taxon>
    </lineage>
</organism>
<dbReference type="AlphaFoldDB" id="A0A834UDR2"/>